<dbReference type="OrthoDB" id="9794294at2"/>
<dbReference type="Gene3D" id="3.40.80.10">
    <property type="entry name" value="Peptidoglycan recognition protein-like"/>
    <property type="match status" value="1"/>
</dbReference>
<dbReference type="EMBL" id="CEKZ01000003">
    <property type="protein sequence ID" value="CEQ03435.1"/>
    <property type="molecule type" value="Genomic_DNA"/>
</dbReference>
<evidence type="ECO:0000313" key="1">
    <source>
        <dbReference type="EMBL" id="CEQ03435.1"/>
    </source>
</evidence>
<dbReference type="Proteomes" id="UP000049127">
    <property type="component" value="Unassembled WGS sequence"/>
</dbReference>
<accession>A0A0C7R3L4</accession>
<dbReference type="AlphaFoldDB" id="A0A0C7R3L4"/>
<dbReference type="GO" id="GO:0009253">
    <property type="term" value="P:peptidoglycan catabolic process"/>
    <property type="evidence" value="ECO:0007669"/>
    <property type="project" value="InterPro"/>
</dbReference>
<dbReference type="GO" id="GO:0008745">
    <property type="term" value="F:N-acetylmuramoyl-L-alanine amidase activity"/>
    <property type="evidence" value="ECO:0007669"/>
    <property type="project" value="InterPro"/>
</dbReference>
<reference evidence="1 2" key="1">
    <citation type="submission" date="2015-01" db="EMBL/GenBank/DDBJ databases">
        <authorList>
            <person name="Aslett A.Martin."/>
            <person name="De Silva Nishadi"/>
        </authorList>
    </citation>
    <scope>NUCLEOTIDE SEQUENCE [LARGE SCALE GENOMIC DNA]</scope>
    <source>
        <strain evidence="1 2">R28058</strain>
    </source>
</reference>
<dbReference type="InterPro" id="IPR036505">
    <property type="entry name" value="Amidase/PGRP_sf"/>
</dbReference>
<proteinExistence type="predicted"/>
<dbReference type="SUPFAM" id="SSF55846">
    <property type="entry name" value="N-acetylmuramoyl-L-alanine amidase-like"/>
    <property type="match status" value="1"/>
</dbReference>
<name>A0A0C7R3L4_PARSO</name>
<protein>
    <submittedName>
        <fullName evidence="1">N-acetylmuramoyl-L-alanine amidase family 2 protein</fullName>
    </submittedName>
</protein>
<organism evidence="1 2">
    <name type="scientific">Paraclostridium sordellii</name>
    <name type="common">Clostridium sordellii</name>
    <dbReference type="NCBI Taxonomy" id="1505"/>
    <lineage>
        <taxon>Bacteria</taxon>
        <taxon>Bacillati</taxon>
        <taxon>Bacillota</taxon>
        <taxon>Clostridia</taxon>
        <taxon>Peptostreptococcales</taxon>
        <taxon>Peptostreptococcaceae</taxon>
        <taxon>Paraclostridium</taxon>
    </lineage>
</organism>
<evidence type="ECO:0000313" key="2">
    <source>
        <dbReference type="Proteomes" id="UP000049127"/>
    </source>
</evidence>
<sequence length="65" mass="7779">MCRTDNGRISEKTVANTLELTKYLMEKYGIDADCVVRHYDASRKDCPSALHNNNWDRWWNFKQRL</sequence>
<gene>
    <name evidence="1" type="ORF">R28058_11681</name>
</gene>
<dbReference type="RefSeq" id="WP_055341765.1">
    <property type="nucleotide sequence ID" value="NZ_CDNI01000003.1"/>
</dbReference>